<protein>
    <submittedName>
        <fullName evidence="2">Uncharacterized protein</fullName>
    </submittedName>
</protein>
<evidence type="ECO:0000313" key="3">
    <source>
        <dbReference type="Proteomes" id="UP000028302"/>
    </source>
</evidence>
<sequence>MWPRGAYLDPRPARNGTGHDGAIVVALHVARANHAARCRRPARRSTDGRPSARDAWRDVSPTTYPIPRPMFSHADRDDRIACNLSTNAGRSRKMAALR</sequence>
<accession>A0A084IKC8</accession>
<feature type="region of interest" description="Disordered" evidence="1">
    <location>
        <begin position="36"/>
        <end position="72"/>
    </location>
</feature>
<dbReference type="EMBL" id="APNK01000016">
    <property type="protein sequence ID" value="KEZ77162.1"/>
    <property type="molecule type" value="Genomic_DNA"/>
</dbReference>
<organism evidence="2 3">
    <name type="scientific">Salinisphaera hydrothermalis (strain C41B8)</name>
    <dbReference type="NCBI Taxonomy" id="1304275"/>
    <lineage>
        <taxon>Bacteria</taxon>
        <taxon>Pseudomonadati</taxon>
        <taxon>Pseudomonadota</taxon>
        <taxon>Gammaproteobacteria</taxon>
        <taxon>Salinisphaerales</taxon>
        <taxon>Salinisphaeraceae</taxon>
        <taxon>Salinisphaera</taxon>
    </lineage>
</organism>
<name>A0A084IKC8_SALHC</name>
<evidence type="ECO:0000256" key="1">
    <source>
        <dbReference type="SAM" id="MobiDB-lite"/>
    </source>
</evidence>
<feature type="compositionally biased region" description="Basic and acidic residues" evidence="1">
    <location>
        <begin position="44"/>
        <end position="57"/>
    </location>
</feature>
<dbReference type="AlphaFoldDB" id="A0A084IKC8"/>
<gene>
    <name evidence="2" type="ORF">C41B8_11253</name>
</gene>
<dbReference type="Proteomes" id="UP000028302">
    <property type="component" value="Unassembled WGS sequence"/>
</dbReference>
<dbReference type="STRING" id="1304275.C41B8_11253"/>
<proteinExistence type="predicted"/>
<evidence type="ECO:0000313" key="2">
    <source>
        <dbReference type="EMBL" id="KEZ77162.1"/>
    </source>
</evidence>
<comment type="caution">
    <text evidence="2">The sequence shown here is derived from an EMBL/GenBank/DDBJ whole genome shotgun (WGS) entry which is preliminary data.</text>
</comment>
<keyword evidence="3" id="KW-1185">Reference proteome</keyword>
<reference evidence="2 3" key="1">
    <citation type="submission" date="2013-03" db="EMBL/GenBank/DDBJ databases">
        <title>Salinisphaera hydrothermalis C41B8 Genome Sequencing.</title>
        <authorList>
            <person name="Li C."/>
            <person name="Lai Q."/>
            <person name="Shao Z."/>
        </authorList>
    </citation>
    <scope>NUCLEOTIDE SEQUENCE [LARGE SCALE GENOMIC DNA]</scope>
    <source>
        <strain evidence="2 3">C41B8</strain>
    </source>
</reference>